<reference evidence="1" key="1">
    <citation type="submission" date="2022-04" db="EMBL/GenBank/DDBJ databases">
        <title>Chromosome-scale genome assembly of Holotrichia oblita Faldermann.</title>
        <authorList>
            <person name="Rongchong L."/>
        </authorList>
    </citation>
    <scope>NUCLEOTIDE SEQUENCE</scope>
    <source>
        <strain evidence="1">81SQS9</strain>
    </source>
</reference>
<dbReference type="EMBL" id="CM043020">
    <property type="protein sequence ID" value="KAI4460249.1"/>
    <property type="molecule type" value="Genomic_DNA"/>
</dbReference>
<keyword evidence="2" id="KW-1185">Reference proteome</keyword>
<sequence length="397" mass="45472">MEFDLVCCVLVTIFLNRANIAECKNSLANLKITKMQMCDPSVNYPLMMTNEIRTEGDKQYLSGKGDFKIDFGADSEYKMTANIKKTRETAEFSPLLTFDEPDTCAAIKKYLGFQNNFYLIESNINFDFVLQGTYEVKDYLLDFTKISYQAVPEGILQVTQIITNKNTKEMNNVDKCRTILKILNLEKKRGRPFFNDFFNIKGLELVPPVRRNQTGMEPKQVVTILFLIGGIARGEDVPETFPFKIIEMGMCDPKIEYPMMLNYKITEKNGKQYLTGKSNLKVDFGQDSDFNVTVFLKRTDEEEFAQLMTVYEEDTCSAMYKYIGDMVDDMEKAVNIKPGTCPVPKGTYGLNEYYLDLSQIPLNFIPEGIIRTIFTITNKNTKEVLLCYSTEIENLPG</sequence>
<protein>
    <submittedName>
        <fullName evidence="1">Uncharacterized protein</fullName>
    </submittedName>
</protein>
<dbReference type="Proteomes" id="UP001056778">
    <property type="component" value="Chromosome 6"/>
</dbReference>
<evidence type="ECO:0000313" key="1">
    <source>
        <dbReference type="EMBL" id="KAI4460249.1"/>
    </source>
</evidence>
<evidence type="ECO:0000313" key="2">
    <source>
        <dbReference type="Proteomes" id="UP001056778"/>
    </source>
</evidence>
<accession>A0ACB9T0C5</accession>
<comment type="caution">
    <text evidence="1">The sequence shown here is derived from an EMBL/GenBank/DDBJ whole genome shotgun (WGS) entry which is preliminary data.</text>
</comment>
<name>A0ACB9T0C5_HOLOL</name>
<organism evidence="1 2">
    <name type="scientific">Holotrichia oblita</name>
    <name type="common">Chafer beetle</name>
    <dbReference type="NCBI Taxonomy" id="644536"/>
    <lineage>
        <taxon>Eukaryota</taxon>
        <taxon>Metazoa</taxon>
        <taxon>Ecdysozoa</taxon>
        <taxon>Arthropoda</taxon>
        <taxon>Hexapoda</taxon>
        <taxon>Insecta</taxon>
        <taxon>Pterygota</taxon>
        <taxon>Neoptera</taxon>
        <taxon>Endopterygota</taxon>
        <taxon>Coleoptera</taxon>
        <taxon>Polyphaga</taxon>
        <taxon>Scarabaeiformia</taxon>
        <taxon>Scarabaeidae</taxon>
        <taxon>Melolonthinae</taxon>
        <taxon>Holotrichia</taxon>
    </lineage>
</organism>
<gene>
    <name evidence="1" type="ORF">MML48_6g00009351</name>
</gene>
<proteinExistence type="predicted"/>